<dbReference type="PANTHER" id="PTHR43143">
    <property type="entry name" value="METALLOPHOSPHOESTERASE, CALCINEURIN SUPERFAMILY"/>
    <property type="match status" value="1"/>
</dbReference>
<dbReference type="GO" id="GO:0016787">
    <property type="term" value="F:hydrolase activity"/>
    <property type="evidence" value="ECO:0007669"/>
    <property type="project" value="InterPro"/>
</dbReference>
<name>A0A6M1RV49_9HYPH</name>
<dbReference type="InterPro" id="IPR004843">
    <property type="entry name" value="Calcineurin-like_PHP"/>
</dbReference>
<dbReference type="Gene3D" id="3.60.21.10">
    <property type="match status" value="1"/>
</dbReference>
<dbReference type="PANTHER" id="PTHR43143:SF1">
    <property type="entry name" value="SERINE_THREONINE-PROTEIN PHOSPHATASE CPPED1"/>
    <property type="match status" value="1"/>
</dbReference>
<keyword evidence="3" id="KW-1185">Reference proteome</keyword>
<dbReference type="EMBL" id="JAAKZH010000001">
    <property type="protein sequence ID" value="NGO62805.1"/>
    <property type="molecule type" value="Genomic_DNA"/>
</dbReference>
<accession>A0A6M1RV49</accession>
<organism evidence="2 3">
    <name type="scientific">Rhizobium daejeonense</name>
    <dbReference type="NCBI Taxonomy" id="240521"/>
    <lineage>
        <taxon>Bacteria</taxon>
        <taxon>Pseudomonadati</taxon>
        <taxon>Pseudomonadota</taxon>
        <taxon>Alphaproteobacteria</taxon>
        <taxon>Hyphomicrobiales</taxon>
        <taxon>Rhizobiaceae</taxon>
        <taxon>Rhizobium/Agrobacterium group</taxon>
        <taxon>Rhizobium</taxon>
    </lineage>
</organism>
<dbReference type="RefSeq" id="WP_163899779.1">
    <property type="nucleotide sequence ID" value="NZ_CP048427.1"/>
</dbReference>
<gene>
    <name evidence="2" type="ORF">G6N76_03900</name>
</gene>
<evidence type="ECO:0000313" key="3">
    <source>
        <dbReference type="Proteomes" id="UP000477849"/>
    </source>
</evidence>
<reference evidence="2 3" key="1">
    <citation type="submission" date="2020-02" db="EMBL/GenBank/DDBJ databases">
        <title>Genome sequence of the type strain CCBAU10050 of Rhizobium daejeonense.</title>
        <authorList>
            <person name="Gao J."/>
            <person name="Sun J."/>
        </authorList>
    </citation>
    <scope>NUCLEOTIDE SEQUENCE [LARGE SCALE GENOMIC DNA]</scope>
    <source>
        <strain evidence="2 3">CCBAU10050</strain>
    </source>
</reference>
<feature type="domain" description="Calcineurin-like phosphoesterase" evidence="1">
    <location>
        <begin position="34"/>
        <end position="305"/>
    </location>
</feature>
<evidence type="ECO:0000259" key="1">
    <source>
        <dbReference type="Pfam" id="PF00149"/>
    </source>
</evidence>
<evidence type="ECO:0000313" key="2">
    <source>
        <dbReference type="EMBL" id="NGO62805.1"/>
    </source>
</evidence>
<dbReference type="SUPFAM" id="SSF56300">
    <property type="entry name" value="Metallo-dependent phosphatases"/>
    <property type="match status" value="1"/>
</dbReference>
<sequence>MISRRAMLNGLMAFGSMQTFPPAARAASSATDVTFLVTNDVHACRVGDGLSPGCAEEGKTDENLLRQIRALNAIHGQRWPDEIGDRPSSLAGAGSRIATPRGLVVCGDVTDDGGGQTALPREGGQLRQFSERYRQGSGPDRIHYPVYVGLGNHDLDQDGRPPDIDWYRDELRDYVRLNHKPSVFFKPPYPADNYDEASDSYSWNWDRLHLVQMQRFAGDTGKGAASGLPWLKQDLATFAADGRPVVLFQHYGWDSFSLEKWDPEKKTFDDDGSGPPHWWSDTERQAFLNTIQGYNVAAVFHGHEHDTPMIYRNAGLDIVKPTAAYKGGFGIVRITDRFMDVALAETADEKGGVTFVAASSKVLG</sequence>
<protein>
    <submittedName>
        <fullName evidence="2">Metallophosphoesterase</fullName>
    </submittedName>
</protein>
<proteinExistence type="predicted"/>
<dbReference type="InterPro" id="IPR029052">
    <property type="entry name" value="Metallo-depent_PP-like"/>
</dbReference>
<dbReference type="AlphaFoldDB" id="A0A6M1RV49"/>
<dbReference type="InterPro" id="IPR051918">
    <property type="entry name" value="STPP_CPPED1"/>
</dbReference>
<dbReference type="Proteomes" id="UP000477849">
    <property type="component" value="Unassembled WGS sequence"/>
</dbReference>
<dbReference type="Pfam" id="PF00149">
    <property type="entry name" value="Metallophos"/>
    <property type="match status" value="1"/>
</dbReference>
<comment type="caution">
    <text evidence="2">The sequence shown here is derived from an EMBL/GenBank/DDBJ whole genome shotgun (WGS) entry which is preliminary data.</text>
</comment>